<dbReference type="EMBL" id="MU842839">
    <property type="protein sequence ID" value="KAK2031511.1"/>
    <property type="molecule type" value="Genomic_DNA"/>
</dbReference>
<feature type="transmembrane region" description="Helical" evidence="1">
    <location>
        <begin position="547"/>
        <end position="570"/>
    </location>
</feature>
<accession>A0AAD9M2B9</accession>
<feature type="transmembrane region" description="Helical" evidence="1">
    <location>
        <begin position="459"/>
        <end position="480"/>
    </location>
</feature>
<keyword evidence="1" id="KW-1133">Transmembrane helix</keyword>
<protein>
    <submittedName>
        <fullName evidence="3">Uncharacterized protein</fullName>
    </submittedName>
</protein>
<evidence type="ECO:0000313" key="4">
    <source>
        <dbReference type="Proteomes" id="UP001232148"/>
    </source>
</evidence>
<keyword evidence="1" id="KW-0472">Membrane</keyword>
<sequence>MIYILSSFFLLPLLGFVNASFSTTGWVSEPNGRGTFGLICSCVLTLTICVWTALHLNVPAGIFAPELVVATAAAQYIVARWLKREIDKDVAHRESVGMERRDDRLLPRHMWGMAQCFYAVMGGFVVDLPSADNENDAFRRVTVTPEGIRLLSFAGRLPDIHESQIQDKSKADWMAKSLVCIQAGWMVAQVIGRLVKKLPVSLLEINTCGHVACAVVLYMLWWSKPFDVMDPTVLEGDIECLLSLMTVCSSIDAISGVTDIRCFKYMLGEEENTGEESQEQRAARILITTNLSIGSPGTREPSRFLGFDISDIRPQLSPVTDETHTQKKVPRSAYIYHIDRSKPTVSPECLQAYFVPPYTNLSLRHGTLYCRRIFADVQQYQKSHKHKPINPIRLAQVATAAEGLWVLCAARPTYAPYYFTFVPAVGTFLGETEYIVSHIANFPSISNLGLGQVNIHRDVLRSVLALTAAAYGGLHLVGWFEHFPTQVEQRMWLVSSLVIACSGIALWIFFLARQAYPWFDVFVSGAAPGARLTSARYQQPWMKKAKLFVLGFILVVFALARVFLVVEAFLNLREAPSEFLRPTSIISHLLRRSSSTAICV</sequence>
<feature type="chain" id="PRO_5042025804" evidence="2">
    <location>
        <begin position="20"/>
        <end position="600"/>
    </location>
</feature>
<keyword evidence="2" id="KW-0732">Signal</keyword>
<dbReference type="PANTHER" id="PTHR35043">
    <property type="entry name" value="TRANSCRIPTION FACTOR DOMAIN-CONTAINING PROTEIN"/>
    <property type="match status" value="1"/>
</dbReference>
<organism evidence="3 4">
    <name type="scientific">Colletotrichum zoysiae</name>
    <dbReference type="NCBI Taxonomy" id="1216348"/>
    <lineage>
        <taxon>Eukaryota</taxon>
        <taxon>Fungi</taxon>
        <taxon>Dikarya</taxon>
        <taxon>Ascomycota</taxon>
        <taxon>Pezizomycotina</taxon>
        <taxon>Sordariomycetes</taxon>
        <taxon>Hypocreomycetidae</taxon>
        <taxon>Glomerellales</taxon>
        <taxon>Glomerellaceae</taxon>
        <taxon>Colletotrichum</taxon>
        <taxon>Colletotrichum graminicola species complex</taxon>
    </lineage>
</organism>
<gene>
    <name evidence="3" type="ORF">LX32DRAFT_713693</name>
</gene>
<keyword evidence="1" id="KW-0812">Transmembrane</keyword>
<evidence type="ECO:0000256" key="1">
    <source>
        <dbReference type="SAM" id="Phobius"/>
    </source>
</evidence>
<feature type="transmembrane region" description="Helical" evidence="1">
    <location>
        <begin position="492"/>
        <end position="512"/>
    </location>
</feature>
<dbReference type="PANTHER" id="PTHR35043:SF7">
    <property type="entry name" value="TRANSCRIPTION FACTOR DOMAIN-CONTAINING PROTEIN"/>
    <property type="match status" value="1"/>
</dbReference>
<keyword evidence="4" id="KW-1185">Reference proteome</keyword>
<dbReference type="AlphaFoldDB" id="A0AAD9M2B9"/>
<evidence type="ECO:0000256" key="2">
    <source>
        <dbReference type="SAM" id="SignalP"/>
    </source>
</evidence>
<reference evidence="3" key="1">
    <citation type="submission" date="2021-06" db="EMBL/GenBank/DDBJ databases">
        <title>Comparative genomics, transcriptomics and evolutionary studies reveal genomic signatures of adaptation to plant cell wall in hemibiotrophic fungi.</title>
        <authorList>
            <consortium name="DOE Joint Genome Institute"/>
            <person name="Baroncelli R."/>
            <person name="Diaz J.F."/>
            <person name="Benocci T."/>
            <person name="Peng M."/>
            <person name="Battaglia E."/>
            <person name="Haridas S."/>
            <person name="Andreopoulos W."/>
            <person name="Labutti K."/>
            <person name="Pangilinan J."/>
            <person name="Floch G.L."/>
            <person name="Makela M.R."/>
            <person name="Henrissat B."/>
            <person name="Grigoriev I.V."/>
            <person name="Crouch J.A."/>
            <person name="De Vries R.P."/>
            <person name="Sukno S.A."/>
            <person name="Thon M.R."/>
        </authorList>
    </citation>
    <scope>NUCLEOTIDE SEQUENCE</scope>
    <source>
        <strain evidence="3">MAFF235873</strain>
    </source>
</reference>
<name>A0AAD9M2B9_9PEZI</name>
<comment type="caution">
    <text evidence="3">The sequence shown here is derived from an EMBL/GenBank/DDBJ whole genome shotgun (WGS) entry which is preliminary data.</text>
</comment>
<proteinExistence type="predicted"/>
<evidence type="ECO:0000313" key="3">
    <source>
        <dbReference type="EMBL" id="KAK2031511.1"/>
    </source>
</evidence>
<dbReference type="Proteomes" id="UP001232148">
    <property type="component" value="Unassembled WGS sequence"/>
</dbReference>
<feature type="signal peptide" evidence="2">
    <location>
        <begin position="1"/>
        <end position="19"/>
    </location>
</feature>
<feature type="transmembrane region" description="Helical" evidence="1">
    <location>
        <begin position="35"/>
        <end position="54"/>
    </location>
</feature>